<dbReference type="Gene3D" id="1.20.1560.10">
    <property type="entry name" value="ABC transporter type 1, transmembrane domain"/>
    <property type="match status" value="1"/>
</dbReference>
<evidence type="ECO:0000256" key="5">
    <source>
        <dbReference type="ARBA" id="ARBA00022989"/>
    </source>
</evidence>
<name>A0A0J6HFS1_9PSED</name>
<dbReference type="InterPro" id="IPR005898">
    <property type="entry name" value="Cyc_pep_transpt_SyrD/YojI"/>
</dbReference>
<protein>
    <submittedName>
        <fullName evidence="10">Cyclic peptide export ABC transporter</fullName>
    </submittedName>
    <submittedName>
        <fullName evidence="11">Putative ATP-binding cassette transporter</fullName>
    </submittedName>
</protein>
<dbReference type="GO" id="GO:0015833">
    <property type="term" value="P:peptide transport"/>
    <property type="evidence" value="ECO:0007669"/>
    <property type="project" value="InterPro"/>
</dbReference>
<evidence type="ECO:0000313" key="12">
    <source>
        <dbReference type="Proteomes" id="UP000182814"/>
    </source>
</evidence>
<reference evidence="11" key="2">
    <citation type="submission" date="2016-10" db="EMBL/GenBank/DDBJ databases">
        <authorList>
            <person name="de Groot N.N."/>
        </authorList>
    </citation>
    <scope>NUCLEOTIDE SEQUENCE [LARGE SCALE GENOMIC DNA]</scope>
    <source>
        <strain evidence="11">BS3782</strain>
    </source>
</reference>
<dbReference type="GO" id="GO:0005886">
    <property type="term" value="C:plasma membrane"/>
    <property type="evidence" value="ECO:0007669"/>
    <property type="project" value="UniProtKB-SubCell"/>
</dbReference>
<comment type="subcellular location">
    <subcellularLocation>
        <location evidence="1">Cell membrane</location>
        <topology evidence="1">Multi-pass membrane protein</topology>
    </subcellularLocation>
</comment>
<dbReference type="RefSeq" id="WP_038980128.1">
    <property type="nucleotide sequence ID" value="NZ_JABTYG010000003.1"/>
</dbReference>
<dbReference type="InterPro" id="IPR027417">
    <property type="entry name" value="P-loop_NTPase"/>
</dbReference>
<keyword evidence="12" id="KW-1185">Reference proteome</keyword>
<dbReference type="GO" id="GO:0016887">
    <property type="term" value="F:ATP hydrolysis activity"/>
    <property type="evidence" value="ECO:0007669"/>
    <property type="project" value="InterPro"/>
</dbReference>
<feature type="domain" description="ABC transmembrane type-1" evidence="9">
    <location>
        <begin position="14"/>
        <end position="290"/>
    </location>
</feature>
<evidence type="ECO:0000256" key="6">
    <source>
        <dbReference type="ARBA" id="ARBA00023136"/>
    </source>
</evidence>
<dbReference type="PROSITE" id="PS50929">
    <property type="entry name" value="ABC_TM1F"/>
    <property type="match status" value="1"/>
</dbReference>
<feature type="transmembrane region" description="Helical" evidence="7">
    <location>
        <begin position="49"/>
        <end position="74"/>
    </location>
</feature>
<dbReference type="EMBL" id="LT629746">
    <property type="protein sequence ID" value="SDT53201.1"/>
    <property type="molecule type" value="Genomic_DNA"/>
</dbReference>
<evidence type="ECO:0000256" key="7">
    <source>
        <dbReference type="SAM" id="Phobius"/>
    </source>
</evidence>
<evidence type="ECO:0000256" key="4">
    <source>
        <dbReference type="ARBA" id="ARBA00022840"/>
    </source>
</evidence>
<evidence type="ECO:0000313" key="13">
    <source>
        <dbReference type="Proteomes" id="UP000434925"/>
    </source>
</evidence>
<keyword evidence="5 7" id="KW-1133">Transmembrane helix</keyword>
<proteinExistence type="predicted"/>
<dbReference type="NCBIfam" id="TIGR01194">
    <property type="entry name" value="cyc_pep_trnsptr"/>
    <property type="match status" value="1"/>
</dbReference>
<dbReference type="Proteomes" id="UP000434925">
    <property type="component" value="Unassembled WGS sequence"/>
</dbReference>
<dbReference type="Gene3D" id="3.40.50.300">
    <property type="entry name" value="P-loop containing nucleotide triphosphate hydrolases"/>
    <property type="match status" value="1"/>
</dbReference>
<keyword evidence="6 7" id="KW-0472">Membrane</keyword>
<sequence length="547" mass="60841">MNLILYLYRQSARLLALASITGALGGLASAGLVILINRGLANPQQLPELALGFFGLCVGMLLSKLCSELSLLHLTQSAIFQMRIDLSRKLLATPLKRLQGMGKHRLLVILTEDVHTFTAAFEWVPLLFVNAVVTLACFAYLAWLSWSLLAILALFLLVGLVAFHLAERGPLSHLERVRQQKDVLYQHFRSLIEGSKELQLNNARGEAFVERVIRPGADEFRVRFLRGMAGYSVVANLGTLLFYLNLGVLLFIVPFWLPQPITVLTSFTITLLYLVRPISDLMIALPSLRQASIALNRIRQLDAELSTEAQAAAPVGNLFASEGPMRLLLNGVCHRYPGEHEDHPFMLGPVDLTLEQGELVFVVGGNGSGKTTLSMLLLGLYAPETGCVVLNGVEVDDDNREQYRQHFAAVFADFHLFEHLLGDEGPDAEHRTAEATRYVKALGLGHKVNIVDDRFSTVDLSTGQRKRLALVSAYLDDKPFYLFDEWAADQDPTFKRVFYMELLPELKARGKTVIVITHDDAYFQQADRVLKVENGRLTQVQADAAYA</sequence>
<dbReference type="EMBL" id="VZPO01000013">
    <property type="protein sequence ID" value="KAB0498158.1"/>
    <property type="molecule type" value="Genomic_DNA"/>
</dbReference>
<dbReference type="Pfam" id="PF00005">
    <property type="entry name" value="ABC_tran"/>
    <property type="match status" value="1"/>
</dbReference>
<dbReference type="Proteomes" id="UP000182814">
    <property type="component" value="Chromosome I"/>
</dbReference>
<feature type="transmembrane region" description="Helical" evidence="7">
    <location>
        <begin position="263"/>
        <end position="285"/>
    </location>
</feature>
<dbReference type="GO" id="GO:0034040">
    <property type="term" value="F:ATPase-coupled lipid transmembrane transporter activity"/>
    <property type="evidence" value="ECO:0007669"/>
    <property type="project" value="TreeGrafter"/>
</dbReference>
<dbReference type="PATRIC" id="fig|163011.3.peg.3299"/>
<feature type="transmembrane region" description="Helical" evidence="7">
    <location>
        <begin position="12"/>
        <end position="37"/>
    </location>
</feature>
<keyword evidence="4 11" id="KW-0067">ATP-binding</keyword>
<evidence type="ECO:0000313" key="11">
    <source>
        <dbReference type="EMBL" id="SDT53201.1"/>
    </source>
</evidence>
<dbReference type="InterPro" id="IPR036640">
    <property type="entry name" value="ABC1_TM_sf"/>
</dbReference>
<gene>
    <name evidence="10" type="ORF">F7R14_26750</name>
    <name evidence="11" type="ORF">SAMN04490191_4996</name>
</gene>
<feature type="transmembrane region" description="Helical" evidence="7">
    <location>
        <begin position="123"/>
        <end position="142"/>
    </location>
</feature>
<feature type="transmembrane region" description="Helical" evidence="7">
    <location>
        <begin position="233"/>
        <end position="257"/>
    </location>
</feature>
<dbReference type="InterPro" id="IPR011527">
    <property type="entry name" value="ABC1_TM_dom"/>
</dbReference>
<dbReference type="AlphaFoldDB" id="A0A0J6HFS1"/>
<dbReference type="PANTHER" id="PTHR24221">
    <property type="entry name" value="ATP-BINDING CASSETTE SUB-FAMILY B"/>
    <property type="match status" value="1"/>
</dbReference>
<keyword evidence="3" id="KW-0547">Nucleotide-binding</keyword>
<evidence type="ECO:0000259" key="9">
    <source>
        <dbReference type="PROSITE" id="PS50929"/>
    </source>
</evidence>
<dbReference type="GO" id="GO:0140359">
    <property type="term" value="F:ABC-type transporter activity"/>
    <property type="evidence" value="ECO:0007669"/>
    <property type="project" value="InterPro"/>
</dbReference>
<accession>A0A0J6HFS1</accession>
<organism evidence="11 12">
    <name type="scientific">Pseudomonas lini</name>
    <dbReference type="NCBI Taxonomy" id="163011"/>
    <lineage>
        <taxon>Bacteria</taxon>
        <taxon>Pseudomonadati</taxon>
        <taxon>Pseudomonadota</taxon>
        <taxon>Gammaproteobacteria</taxon>
        <taxon>Pseudomonadales</taxon>
        <taxon>Pseudomonadaceae</taxon>
        <taxon>Pseudomonas</taxon>
    </lineage>
</organism>
<evidence type="ECO:0000256" key="2">
    <source>
        <dbReference type="ARBA" id="ARBA00022692"/>
    </source>
</evidence>
<dbReference type="PANTHER" id="PTHR24221:SF654">
    <property type="entry name" value="ATP-BINDING CASSETTE SUB-FAMILY B MEMBER 6"/>
    <property type="match status" value="1"/>
</dbReference>
<evidence type="ECO:0000256" key="3">
    <source>
        <dbReference type="ARBA" id="ARBA00022741"/>
    </source>
</evidence>
<dbReference type="GO" id="GO:0005524">
    <property type="term" value="F:ATP binding"/>
    <property type="evidence" value="ECO:0007669"/>
    <property type="project" value="UniProtKB-KW"/>
</dbReference>
<dbReference type="PROSITE" id="PS50893">
    <property type="entry name" value="ABC_TRANSPORTER_2"/>
    <property type="match status" value="1"/>
</dbReference>
<feature type="domain" description="ABC transporter" evidence="8">
    <location>
        <begin position="327"/>
        <end position="547"/>
    </location>
</feature>
<evidence type="ECO:0000259" key="8">
    <source>
        <dbReference type="PROSITE" id="PS50893"/>
    </source>
</evidence>
<dbReference type="GO" id="GO:1904680">
    <property type="term" value="F:peptide transmembrane transporter activity"/>
    <property type="evidence" value="ECO:0007669"/>
    <property type="project" value="InterPro"/>
</dbReference>
<keyword evidence="2 7" id="KW-0812">Transmembrane</keyword>
<dbReference type="InterPro" id="IPR003439">
    <property type="entry name" value="ABC_transporter-like_ATP-bd"/>
</dbReference>
<dbReference type="Pfam" id="PF00664">
    <property type="entry name" value="ABC_membrane"/>
    <property type="match status" value="1"/>
</dbReference>
<reference evidence="12" key="1">
    <citation type="submission" date="2016-10" db="EMBL/GenBank/DDBJ databases">
        <authorList>
            <person name="Varghese N."/>
            <person name="Submissions S."/>
        </authorList>
    </citation>
    <scope>NUCLEOTIDE SEQUENCE [LARGE SCALE GENOMIC DNA]</scope>
    <source>
        <strain evidence="12">BS3782</strain>
    </source>
</reference>
<evidence type="ECO:0000313" key="10">
    <source>
        <dbReference type="EMBL" id="KAB0498158.1"/>
    </source>
</evidence>
<dbReference type="SUPFAM" id="SSF90123">
    <property type="entry name" value="ABC transporter transmembrane region"/>
    <property type="match status" value="1"/>
</dbReference>
<feature type="transmembrane region" description="Helical" evidence="7">
    <location>
        <begin position="148"/>
        <end position="166"/>
    </location>
</feature>
<reference evidence="10 13" key="3">
    <citation type="submission" date="2019-09" db="EMBL/GenBank/DDBJ databases">
        <title>Draft genome sequences of 48 bacterial type strains from the CCUG.</title>
        <authorList>
            <person name="Tunovic T."/>
            <person name="Pineiro-Iglesias B."/>
            <person name="Unosson C."/>
            <person name="Inganas E."/>
            <person name="Ohlen M."/>
            <person name="Cardew S."/>
            <person name="Jensie-Markopoulos S."/>
            <person name="Salva-Serra F."/>
            <person name="Jaen-Luchoro D."/>
            <person name="Karlsson R."/>
            <person name="Svensson-Stadler L."/>
            <person name="Chun J."/>
            <person name="Moore E."/>
        </authorList>
    </citation>
    <scope>NUCLEOTIDE SEQUENCE [LARGE SCALE GENOMIC DNA]</scope>
    <source>
        <strain evidence="10 13">CCUG 51522</strain>
    </source>
</reference>
<dbReference type="SMART" id="SM00382">
    <property type="entry name" value="AAA"/>
    <property type="match status" value="1"/>
</dbReference>
<evidence type="ECO:0000256" key="1">
    <source>
        <dbReference type="ARBA" id="ARBA00004651"/>
    </source>
</evidence>
<dbReference type="InterPro" id="IPR003593">
    <property type="entry name" value="AAA+_ATPase"/>
</dbReference>
<dbReference type="SUPFAM" id="SSF52540">
    <property type="entry name" value="P-loop containing nucleoside triphosphate hydrolases"/>
    <property type="match status" value="1"/>
</dbReference>
<dbReference type="InterPro" id="IPR039421">
    <property type="entry name" value="Type_1_exporter"/>
</dbReference>
<dbReference type="CDD" id="cd03228">
    <property type="entry name" value="ABCC_MRP_Like"/>
    <property type="match status" value="1"/>
</dbReference>